<dbReference type="CDD" id="cd00054">
    <property type="entry name" value="EGF_CA"/>
    <property type="match status" value="1"/>
</dbReference>
<sequence length="137" mass="15083">CQCTSRGRVNGCWLSLCAADLRTEQCYLRWEEEQCLQAVPGRLRMDSCCCGLGAAWGPGCRRCPAPGSPQHRGLCPRGPGFSSRADLLTGRPFHKDINECKVFPGLCMNGKCRNTIGSFKCRCNSGFTLDVDERNCT</sequence>
<organism evidence="11 12">
    <name type="scientific">Spizella passerina</name>
    <name type="common">Chipping sparrow</name>
    <dbReference type="NCBI Taxonomy" id="40210"/>
    <lineage>
        <taxon>Eukaryota</taxon>
        <taxon>Metazoa</taxon>
        <taxon>Chordata</taxon>
        <taxon>Craniata</taxon>
        <taxon>Vertebrata</taxon>
        <taxon>Euteleostomi</taxon>
        <taxon>Archelosauria</taxon>
        <taxon>Archosauria</taxon>
        <taxon>Dinosauria</taxon>
        <taxon>Saurischia</taxon>
        <taxon>Theropoda</taxon>
        <taxon>Coelurosauria</taxon>
        <taxon>Aves</taxon>
        <taxon>Neognathae</taxon>
        <taxon>Neoaves</taxon>
        <taxon>Telluraves</taxon>
        <taxon>Australaves</taxon>
        <taxon>Passeriformes</taxon>
        <taxon>Passerellidae</taxon>
        <taxon>Spizella</taxon>
    </lineage>
</organism>
<dbReference type="InterPro" id="IPR017878">
    <property type="entry name" value="TB_dom"/>
</dbReference>
<comment type="caution">
    <text evidence="11">The sequence shown here is derived from an EMBL/GenBank/DDBJ whole genome shotgun (WGS) entry which is preliminary data.</text>
</comment>
<evidence type="ECO:0000313" key="12">
    <source>
        <dbReference type="Proteomes" id="UP000618746"/>
    </source>
</evidence>
<evidence type="ECO:0000256" key="8">
    <source>
        <dbReference type="PROSITE-ProRule" id="PRU00076"/>
    </source>
</evidence>
<evidence type="ECO:0000256" key="2">
    <source>
        <dbReference type="ARBA" id="ARBA00022525"/>
    </source>
</evidence>
<comment type="subcellular location">
    <subcellularLocation>
        <location evidence="1">Secreted</location>
    </subcellularLocation>
</comment>
<gene>
    <name evidence="11" type="primary">Fbn2_0</name>
    <name evidence="11" type="ORF">SPIPAS_R04846</name>
</gene>
<evidence type="ECO:0000256" key="3">
    <source>
        <dbReference type="ARBA" id="ARBA00022536"/>
    </source>
</evidence>
<dbReference type="FunFam" id="2.10.25.10:FF:000003">
    <property type="entry name" value="fibrillin-1 isoform X1"/>
    <property type="match status" value="1"/>
</dbReference>
<dbReference type="InterPro" id="IPR000152">
    <property type="entry name" value="EGF-type_Asp/Asn_hydroxyl_site"/>
</dbReference>
<dbReference type="AlphaFoldDB" id="A0A852JU99"/>
<proteinExistence type="predicted"/>
<dbReference type="EMBL" id="WBNQ01052291">
    <property type="protein sequence ID" value="NXX68663.1"/>
    <property type="molecule type" value="Genomic_DNA"/>
</dbReference>
<keyword evidence="2" id="KW-0964">Secreted</keyword>
<dbReference type="Gene3D" id="2.10.25.10">
    <property type="entry name" value="Laminin"/>
    <property type="match status" value="1"/>
</dbReference>
<accession>A0A852JU99</accession>
<comment type="caution">
    <text evidence="8">Lacks conserved residue(s) required for the propagation of feature annotation.</text>
</comment>
<keyword evidence="7" id="KW-0325">Glycoprotein</keyword>
<dbReference type="PROSITE" id="PS00010">
    <property type="entry name" value="ASX_HYDROXYL"/>
    <property type="match status" value="1"/>
</dbReference>
<dbReference type="PROSITE" id="PS01187">
    <property type="entry name" value="EGF_CA"/>
    <property type="match status" value="1"/>
</dbReference>
<dbReference type="SUPFAM" id="SSF57581">
    <property type="entry name" value="TB module/8-cys domain"/>
    <property type="match status" value="1"/>
</dbReference>
<dbReference type="Proteomes" id="UP000618746">
    <property type="component" value="Unassembled WGS sequence"/>
</dbReference>
<keyword evidence="6" id="KW-1015">Disulfide bond</keyword>
<keyword evidence="5" id="KW-0677">Repeat</keyword>
<dbReference type="SMART" id="SM00179">
    <property type="entry name" value="EGF_CA"/>
    <property type="match status" value="1"/>
</dbReference>
<keyword evidence="12" id="KW-1185">Reference proteome</keyword>
<evidence type="ECO:0000313" key="11">
    <source>
        <dbReference type="EMBL" id="NXX68663.1"/>
    </source>
</evidence>
<dbReference type="InterPro" id="IPR036773">
    <property type="entry name" value="TB_dom_sf"/>
</dbReference>
<dbReference type="Pfam" id="PF00683">
    <property type="entry name" value="TB"/>
    <property type="match status" value="1"/>
</dbReference>
<feature type="domain" description="TB" evidence="10">
    <location>
        <begin position="24"/>
        <end position="75"/>
    </location>
</feature>
<dbReference type="Pfam" id="PF07645">
    <property type="entry name" value="EGF_CA"/>
    <property type="match status" value="1"/>
</dbReference>
<evidence type="ECO:0000256" key="1">
    <source>
        <dbReference type="ARBA" id="ARBA00004613"/>
    </source>
</evidence>
<dbReference type="Gene3D" id="3.90.290.10">
    <property type="entry name" value="TGF-beta binding (TB) domain"/>
    <property type="match status" value="1"/>
</dbReference>
<evidence type="ECO:0000259" key="9">
    <source>
        <dbReference type="PROSITE" id="PS50026"/>
    </source>
</evidence>
<dbReference type="PANTHER" id="PTHR47333:SF5">
    <property type="entry name" value="FIBRILLIN-3"/>
    <property type="match status" value="1"/>
</dbReference>
<dbReference type="GO" id="GO:0005576">
    <property type="term" value="C:extracellular region"/>
    <property type="evidence" value="ECO:0007669"/>
    <property type="project" value="UniProtKB-SubCell"/>
</dbReference>
<feature type="domain" description="EGF-like" evidence="9">
    <location>
        <begin position="96"/>
        <end position="133"/>
    </location>
</feature>
<dbReference type="InterPro" id="IPR049883">
    <property type="entry name" value="NOTCH1_EGF-like"/>
</dbReference>
<dbReference type="InterPro" id="IPR001881">
    <property type="entry name" value="EGF-like_Ca-bd_dom"/>
</dbReference>
<dbReference type="FunFam" id="3.90.290.10:FF:000009">
    <property type="entry name" value="Fibrillin 2"/>
    <property type="match status" value="1"/>
</dbReference>
<evidence type="ECO:0000256" key="4">
    <source>
        <dbReference type="ARBA" id="ARBA00022729"/>
    </source>
</evidence>
<evidence type="ECO:0000256" key="5">
    <source>
        <dbReference type="ARBA" id="ARBA00022737"/>
    </source>
</evidence>
<dbReference type="InterPro" id="IPR000742">
    <property type="entry name" value="EGF"/>
</dbReference>
<dbReference type="SMART" id="SM00181">
    <property type="entry name" value="EGF"/>
    <property type="match status" value="1"/>
</dbReference>
<keyword evidence="4" id="KW-0732">Signal</keyword>
<dbReference type="SUPFAM" id="SSF57196">
    <property type="entry name" value="EGF/Laminin"/>
    <property type="match status" value="1"/>
</dbReference>
<dbReference type="PROSITE" id="PS50026">
    <property type="entry name" value="EGF_3"/>
    <property type="match status" value="1"/>
</dbReference>
<evidence type="ECO:0000259" key="10">
    <source>
        <dbReference type="PROSITE" id="PS51364"/>
    </source>
</evidence>
<evidence type="ECO:0000256" key="7">
    <source>
        <dbReference type="ARBA" id="ARBA00023180"/>
    </source>
</evidence>
<protein>
    <submittedName>
        <fullName evidence="11">FBN2 protein</fullName>
    </submittedName>
</protein>
<reference evidence="11" key="1">
    <citation type="submission" date="2020-02" db="EMBL/GenBank/DDBJ databases">
        <title>Bird 10,000 Genomes (B10K) Project - Family phase.</title>
        <authorList>
            <person name="Zhang G."/>
        </authorList>
    </citation>
    <scope>NUCLEOTIDE SEQUENCE</scope>
    <source>
        <strain evidence="11">B10K-DU-023-52</strain>
        <tissue evidence="11">Mixed tissue sample</tissue>
    </source>
</reference>
<dbReference type="PANTHER" id="PTHR47333">
    <property type="entry name" value="VON WILLEBRAND FACTOR C AND EGF DOMAIN-CONTAINING PROTEIN"/>
    <property type="match status" value="1"/>
</dbReference>
<dbReference type="OrthoDB" id="10045365at2759"/>
<dbReference type="PROSITE" id="PS51364">
    <property type="entry name" value="TB"/>
    <property type="match status" value="1"/>
</dbReference>
<evidence type="ECO:0000256" key="6">
    <source>
        <dbReference type="ARBA" id="ARBA00023157"/>
    </source>
</evidence>
<dbReference type="InterPro" id="IPR052080">
    <property type="entry name" value="vWF_C/EGF_Fibrillin"/>
</dbReference>
<feature type="non-terminal residue" evidence="11">
    <location>
        <position position="1"/>
    </location>
</feature>
<name>A0A852JU99_SPIPA</name>
<feature type="non-terminal residue" evidence="11">
    <location>
        <position position="137"/>
    </location>
</feature>
<dbReference type="GO" id="GO:0005509">
    <property type="term" value="F:calcium ion binding"/>
    <property type="evidence" value="ECO:0007669"/>
    <property type="project" value="InterPro"/>
</dbReference>
<keyword evidence="3 8" id="KW-0245">EGF-like domain</keyword>
<dbReference type="InterPro" id="IPR018097">
    <property type="entry name" value="EGF_Ca-bd_CS"/>
</dbReference>